<accession>A0A9X1TIZ6</accession>
<sequence length="411" mass="45253">MYEDRPAWAQRMEAERKARGWSPLDAARAMIAHSADPMPDDKTVARQWRRWEAGEVEPRDRKELIAKVFGTTTHAFFPVPSKRDGRAEVLAVSGMDTVDIVSRLRSSDLDQATMDALAITVDRLCSEYAYMPGDQLLAEGRAWLTRVVGMRSQRLTLTQHREVLVLAGMLTLLVGCVEYDSGGRQGRLAAEGTRQAALALGREAGHAPIVGWGHEMQAWFALTRGDMKGVIAASDEGIAAAPSDSVAVQLWAQKAKAWARLGDRRQVEVALDSGRRLLEGMAYPTNPENHFTVDPAKWDFYAMDCYRKLGEDALAENLAREVLRVGIDYDGTDRSPMRNAEARVTLGVVAARQGAVDEAVSYGMKALGGERKSLPSLAMVADDLGGVLARDHQEQPEAREFLDHLQVLRSA</sequence>
<dbReference type="InterPro" id="IPR011990">
    <property type="entry name" value="TPR-like_helical_dom_sf"/>
</dbReference>
<dbReference type="SUPFAM" id="SSF48452">
    <property type="entry name" value="TPR-like"/>
    <property type="match status" value="1"/>
</dbReference>
<comment type="caution">
    <text evidence="1">The sequence shown here is derived from an EMBL/GenBank/DDBJ whole genome shotgun (WGS) entry which is preliminary data.</text>
</comment>
<protein>
    <submittedName>
        <fullName evidence="1">XRE family transcriptional regulator</fullName>
    </submittedName>
</protein>
<dbReference type="EMBL" id="JAKEIP010000005">
    <property type="protein sequence ID" value="MCF1592495.1"/>
    <property type="molecule type" value="Genomic_DNA"/>
</dbReference>
<organism evidence="1 2">
    <name type="scientific">Streptomyces muensis</name>
    <dbReference type="NCBI Taxonomy" id="1077944"/>
    <lineage>
        <taxon>Bacteria</taxon>
        <taxon>Bacillati</taxon>
        <taxon>Actinomycetota</taxon>
        <taxon>Actinomycetes</taxon>
        <taxon>Kitasatosporales</taxon>
        <taxon>Streptomycetaceae</taxon>
        <taxon>Streptomyces</taxon>
    </lineage>
</organism>
<dbReference type="RefSeq" id="WP_234760799.1">
    <property type="nucleotide sequence ID" value="NZ_JAKEIP010000005.1"/>
</dbReference>
<dbReference type="CDD" id="cd00093">
    <property type="entry name" value="HTH_XRE"/>
    <property type="match status" value="1"/>
</dbReference>
<reference evidence="1" key="1">
    <citation type="submission" date="2022-01" db="EMBL/GenBank/DDBJ databases">
        <title>Draft Genome Sequences of Seven Type Strains of the Genus Streptomyces.</title>
        <authorList>
            <person name="Aziz S."/>
            <person name="Coretto E."/>
            <person name="Chronakova A."/>
            <person name="Sproer C."/>
            <person name="Huber K."/>
            <person name="Nouioui I."/>
            <person name="Gross H."/>
        </authorList>
    </citation>
    <scope>NUCLEOTIDE SEQUENCE</scope>
    <source>
        <strain evidence="1">DSM 103493</strain>
    </source>
</reference>
<keyword evidence="2" id="KW-1185">Reference proteome</keyword>
<proteinExistence type="predicted"/>
<dbReference type="InterPro" id="IPR001387">
    <property type="entry name" value="Cro/C1-type_HTH"/>
</dbReference>
<evidence type="ECO:0000313" key="2">
    <source>
        <dbReference type="Proteomes" id="UP001139384"/>
    </source>
</evidence>
<evidence type="ECO:0000313" key="1">
    <source>
        <dbReference type="EMBL" id="MCF1592495.1"/>
    </source>
</evidence>
<gene>
    <name evidence="1" type="ORF">L0P92_02775</name>
</gene>
<name>A0A9X1TIZ6_STRM4</name>
<dbReference type="Gene3D" id="1.25.40.10">
    <property type="entry name" value="Tetratricopeptide repeat domain"/>
    <property type="match status" value="1"/>
</dbReference>
<dbReference type="Proteomes" id="UP001139384">
    <property type="component" value="Unassembled WGS sequence"/>
</dbReference>
<dbReference type="AlphaFoldDB" id="A0A9X1TIZ6"/>